<name>K6Y993_9ALTE</name>
<dbReference type="GO" id="GO:0000160">
    <property type="term" value="P:phosphorelay signal transduction system"/>
    <property type="evidence" value="ECO:0007669"/>
    <property type="project" value="InterPro"/>
</dbReference>
<dbReference type="PANTHER" id="PTHR43214:SF42">
    <property type="entry name" value="TRANSCRIPTIONAL REGULATORY PROTEIN DESR"/>
    <property type="match status" value="1"/>
</dbReference>
<dbReference type="eggNOG" id="COG2197">
    <property type="taxonomic scope" value="Bacteria"/>
</dbReference>
<dbReference type="InterPro" id="IPR039420">
    <property type="entry name" value="WalR-like"/>
</dbReference>
<reference evidence="5 6" key="1">
    <citation type="journal article" date="2017" name="Antonie Van Leeuwenhoek">
        <title>Rhizobium rhizosphaerae sp. nov., a novel species isolated from rice rhizosphere.</title>
        <authorList>
            <person name="Zhao J.J."/>
            <person name="Zhang J."/>
            <person name="Zhang R.J."/>
            <person name="Zhang C.W."/>
            <person name="Yin H.Q."/>
            <person name="Zhang X.X."/>
        </authorList>
    </citation>
    <scope>NUCLEOTIDE SEQUENCE [LARGE SCALE GENOMIC DNA]</scope>
    <source>
        <strain evidence="5 6">E3</strain>
    </source>
</reference>
<dbReference type="Proteomes" id="UP000006334">
    <property type="component" value="Unassembled WGS sequence"/>
</dbReference>
<evidence type="ECO:0000259" key="3">
    <source>
        <dbReference type="PROSITE" id="PS50043"/>
    </source>
</evidence>
<keyword evidence="1" id="KW-0238">DNA-binding</keyword>
<dbReference type="SMART" id="SM00448">
    <property type="entry name" value="REC"/>
    <property type="match status" value="1"/>
</dbReference>
<protein>
    <submittedName>
        <fullName evidence="5">Two-component system, NarL family, response regulator DesR</fullName>
    </submittedName>
</protein>
<comment type="caution">
    <text evidence="5">The sequence shown here is derived from an EMBL/GenBank/DDBJ whole genome shotgun (WGS) entry which is preliminary data.</text>
</comment>
<dbReference type="InterPro" id="IPR000792">
    <property type="entry name" value="Tscrpt_reg_LuxR_C"/>
</dbReference>
<evidence type="ECO:0000256" key="2">
    <source>
        <dbReference type="PROSITE-ProRule" id="PRU00169"/>
    </source>
</evidence>
<keyword evidence="2" id="KW-0597">Phosphoprotein</keyword>
<dbReference type="SMART" id="SM00421">
    <property type="entry name" value="HTH_LUXR"/>
    <property type="match status" value="1"/>
</dbReference>
<dbReference type="InterPro" id="IPR011006">
    <property type="entry name" value="CheY-like_superfamily"/>
</dbReference>
<keyword evidence="6" id="KW-1185">Reference proteome</keyword>
<evidence type="ECO:0000313" key="6">
    <source>
        <dbReference type="Proteomes" id="UP000006334"/>
    </source>
</evidence>
<feature type="modified residue" description="4-aspartylphosphate" evidence="2">
    <location>
        <position position="57"/>
    </location>
</feature>
<dbReference type="OrthoDB" id="9796655at2"/>
<dbReference type="SUPFAM" id="SSF52172">
    <property type="entry name" value="CheY-like"/>
    <property type="match status" value="1"/>
</dbReference>
<dbReference type="PANTHER" id="PTHR43214">
    <property type="entry name" value="TWO-COMPONENT RESPONSE REGULATOR"/>
    <property type="match status" value="1"/>
</dbReference>
<dbReference type="InterPro" id="IPR016032">
    <property type="entry name" value="Sig_transdc_resp-reg_C-effctor"/>
</dbReference>
<sequence length="203" mass="21955">MSINLVIAEDQTLVRDALTALIGFESDLNVVASCGDGAKALSFINDSVDMPDLVLTDIEMPNMTGIELAEILQQQQPSIKVVIMTTFAKAGYMRRAIEAGVNGIVLKEAPSDYLIASLRKVIKGERVIDTELAMMALGDKDPLNDKERKALKLGAQGLSTAEIAEKLFIAKGTVRNYLSEAISKMNATNRVDAARIASQKGWL</sequence>
<feature type="domain" description="HTH luxR-type" evidence="3">
    <location>
        <begin position="136"/>
        <end position="201"/>
    </location>
</feature>
<dbReference type="PROSITE" id="PS50110">
    <property type="entry name" value="RESPONSE_REGULATORY"/>
    <property type="match status" value="1"/>
</dbReference>
<dbReference type="Gene3D" id="3.40.50.2300">
    <property type="match status" value="1"/>
</dbReference>
<organism evidence="5 6">
    <name type="scientific">Aliiglaciecola lipolytica E3</name>
    <dbReference type="NCBI Taxonomy" id="1127673"/>
    <lineage>
        <taxon>Bacteria</taxon>
        <taxon>Pseudomonadati</taxon>
        <taxon>Pseudomonadota</taxon>
        <taxon>Gammaproteobacteria</taxon>
        <taxon>Alteromonadales</taxon>
        <taxon>Alteromonadaceae</taxon>
        <taxon>Aliiglaciecola</taxon>
    </lineage>
</organism>
<dbReference type="STRING" id="1127673.GLIP_0597"/>
<evidence type="ECO:0000313" key="5">
    <source>
        <dbReference type="EMBL" id="GAC13243.1"/>
    </source>
</evidence>
<dbReference type="InterPro" id="IPR001789">
    <property type="entry name" value="Sig_transdc_resp-reg_receiver"/>
</dbReference>
<dbReference type="CDD" id="cd06170">
    <property type="entry name" value="LuxR_C_like"/>
    <property type="match status" value="1"/>
</dbReference>
<dbReference type="Pfam" id="PF00196">
    <property type="entry name" value="GerE"/>
    <property type="match status" value="1"/>
</dbReference>
<dbReference type="PROSITE" id="PS50043">
    <property type="entry name" value="HTH_LUXR_2"/>
    <property type="match status" value="1"/>
</dbReference>
<evidence type="ECO:0000256" key="1">
    <source>
        <dbReference type="ARBA" id="ARBA00023125"/>
    </source>
</evidence>
<proteinExistence type="predicted"/>
<dbReference type="Pfam" id="PF00072">
    <property type="entry name" value="Response_reg"/>
    <property type="match status" value="1"/>
</dbReference>
<dbReference type="AlphaFoldDB" id="K6Y993"/>
<dbReference type="RefSeq" id="WP_008843063.1">
    <property type="nucleotide sequence ID" value="NZ_BAEN01000015.1"/>
</dbReference>
<accession>K6Y993</accession>
<dbReference type="GO" id="GO:0006355">
    <property type="term" value="P:regulation of DNA-templated transcription"/>
    <property type="evidence" value="ECO:0007669"/>
    <property type="project" value="InterPro"/>
</dbReference>
<gene>
    <name evidence="5" type="primary">desR</name>
    <name evidence="5" type="ORF">GLIP_0597</name>
</gene>
<feature type="domain" description="Response regulatory" evidence="4">
    <location>
        <begin position="4"/>
        <end position="122"/>
    </location>
</feature>
<dbReference type="EMBL" id="BAEN01000015">
    <property type="protein sequence ID" value="GAC13243.1"/>
    <property type="molecule type" value="Genomic_DNA"/>
</dbReference>
<evidence type="ECO:0000259" key="4">
    <source>
        <dbReference type="PROSITE" id="PS50110"/>
    </source>
</evidence>
<dbReference type="PRINTS" id="PR00038">
    <property type="entry name" value="HTHLUXR"/>
</dbReference>
<dbReference type="GO" id="GO:0003677">
    <property type="term" value="F:DNA binding"/>
    <property type="evidence" value="ECO:0007669"/>
    <property type="project" value="UniProtKB-KW"/>
</dbReference>
<dbReference type="SUPFAM" id="SSF46894">
    <property type="entry name" value="C-terminal effector domain of the bipartite response regulators"/>
    <property type="match status" value="1"/>
</dbReference>